<dbReference type="GO" id="GO:0000329">
    <property type="term" value="C:fungal-type vacuole membrane"/>
    <property type="evidence" value="ECO:0007669"/>
    <property type="project" value="TreeGrafter"/>
</dbReference>
<evidence type="ECO:0000256" key="2">
    <source>
        <dbReference type="ARBA" id="ARBA00012169"/>
    </source>
</evidence>
<dbReference type="InterPro" id="IPR001841">
    <property type="entry name" value="Znf_RING"/>
</dbReference>
<dbReference type="InterPro" id="IPR000330">
    <property type="entry name" value="SNF2_N"/>
</dbReference>
<feature type="region of interest" description="Disordered" evidence="11">
    <location>
        <begin position="623"/>
        <end position="697"/>
    </location>
</feature>
<dbReference type="PANTHER" id="PTHR12865">
    <property type="entry name" value="PHOSPHATIDYLINOSITOL 4-KINASE TYPE-II"/>
    <property type="match status" value="1"/>
</dbReference>
<dbReference type="InterPro" id="IPR038718">
    <property type="entry name" value="SNF2-like_sf"/>
</dbReference>
<evidence type="ECO:0000259" key="12">
    <source>
        <dbReference type="PROSITE" id="PS50089"/>
    </source>
</evidence>
<feature type="compositionally biased region" description="Low complexity" evidence="11">
    <location>
        <begin position="864"/>
        <end position="879"/>
    </location>
</feature>
<keyword evidence="10" id="KW-0479">Metal-binding</keyword>
<dbReference type="Gene3D" id="3.40.50.300">
    <property type="entry name" value="P-loop containing nucleotide triphosphate hydrolases"/>
    <property type="match status" value="1"/>
</dbReference>
<keyword evidence="10" id="KW-0862">Zinc</keyword>
<dbReference type="VEuPathDB" id="FungiDB:P170DRAFT_443478"/>
<comment type="subcellular location">
    <subcellularLocation>
        <location evidence="1">Cell membrane</location>
    </subcellularLocation>
</comment>
<keyword evidence="5" id="KW-0547">Nucleotide-binding</keyword>
<feature type="compositionally biased region" description="Polar residues" evidence="11">
    <location>
        <begin position="680"/>
        <end position="689"/>
    </location>
</feature>
<reference evidence="16 17" key="1">
    <citation type="submission" date="2016-12" db="EMBL/GenBank/DDBJ databases">
        <title>The genomes of Aspergillus section Nigri reveals drivers in fungal speciation.</title>
        <authorList>
            <consortium name="DOE Joint Genome Institute"/>
            <person name="Vesth T.C."/>
            <person name="Nybo J."/>
            <person name="Theobald S."/>
            <person name="Brandl J."/>
            <person name="Frisvad J.C."/>
            <person name="Nielsen K.F."/>
            <person name="Lyhne E.K."/>
            <person name="Kogle M.E."/>
            <person name="Kuo A."/>
            <person name="Riley R."/>
            <person name="Clum A."/>
            <person name="Nolan M."/>
            <person name="Lipzen A."/>
            <person name="Salamov A."/>
            <person name="Henrissat B."/>
            <person name="Wiebenga A."/>
            <person name="De Vries R.P."/>
            <person name="Grigoriev I.V."/>
            <person name="Mortensen U.H."/>
            <person name="Andersen M.R."/>
            <person name="Baker S.E."/>
        </authorList>
    </citation>
    <scope>NUCLEOTIDE SEQUENCE [LARGE SCALE GENOMIC DNA]</scope>
    <source>
        <strain evidence="16 17">IBT 23096</strain>
    </source>
</reference>
<evidence type="ECO:0000313" key="17">
    <source>
        <dbReference type="Proteomes" id="UP000234275"/>
    </source>
</evidence>
<feature type="domain" description="RING-type" evidence="12">
    <location>
        <begin position="1603"/>
        <end position="1665"/>
    </location>
</feature>
<evidence type="ECO:0000259" key="14">
    <source>
        <dbReference type="PROSITE" id="PS51192"/>
    </source>
</evidence>
<dbReference type="PROSITE" id="PS51192">
    <property type="entry name" value="HELICASE_ATP_BIND_1"/>
    <property type="match status" value="1"/>
</dbReference>
<dbReference type="SMART" id="SM00487">
    <property type="entry name" value="DEXDc"/>
    <property type="match status" value="1"/>
</dbReference>
<keyword evidence="9" id="KW-0472">Membrane</keyword>
<protein>
    <recommendedName>
        <fullName evidence="2">1-phosphatidylinositol 4-kinase</fullName>
        <ecNumber evidence="2">2.7.1.67</ecNumber>
    </recommendedName>
</protein>
<feature type="compositionally biased region" description="Polar residues" evidence="11">
    <location>
        <begin position="441"/>
        <end position="451"/>
    </location>
</feature>
<dbReference type="EC" id="2.7.1.67" evidence="2"/>
<dbReference type="OrthoDB" id="448448at2759"/>
<feature type="compositionally biased region" description="Basic residues" evidence="11">
    <location>
        <begin position="71"/>
        <end position="81"/>
    </location>
</feature>
<feature type="region of interest" description="Disordered" evidence="11">
    <location>
        <begin position="781"/>
        <end position="879"/>
    </location>
</feature>
<keyword evidence="17" id="KW-1185">Reference proteome</keyword>
<dbReference type="Pfam" id="PF00454">
    <property type="entry name" value="PI3_PI4_kinase"/>
    <property type="match status" value="1"/>
</dbReference>
<dbReference type="InterPro" id="IPR049730">
    <property type="entry name" value="SNF2/RAD54-like_C"/>
</dbReference>
<dbReference type="Gene3D" id="3.40.50.10810">
    <property type="entry name" value="Tandem AAA-ATPase domain"/>
    <property type="match status" value="1"/>
</dbReference>
<dbReference type="GeneID" id="36558250"/>
<evidence type="ECO:0000256" key="6">
    <source>
        <dbReference type="ARBA" id="ARBA00022777"/>
    </source>
</evidence>
<dbReference type="GO" id="GO:0004430">
    <property type="term" value="F:1-phosphatidylinositol 4-kinase activity"/>
    <property type="evidence" value="ECO:0007669"/>
    <property type="project" value="UniProtKB-EC"/>
</dbReference>
<dbReference type="GO" id="GO:0007032">
    <property type="term" value="P:endosome organization"/>
    <property type="evidence" value="ECO:0007669"/>
    <property type="project" value="TreeGrafter"/>
</dbReference>
<dbReference type="SMART" id="SM00490">
    <property type="entry name" value="HELICc"/>
    <property type="match status" value="1"/>
</dbReference>
<dbReference type="PROSITE" id="PS50290">
    <property type="entry name" value="PI3_4_KINASE_3"/>
    <property type="match status" value="1"/>
</dbReference>
<dbReference type="GO" id="GO:0005886">
    <property type="term" value="C:plasma membrane"/>
    <property type="evidence" value="ECO:0007669"/>
    <property type="project" value="UniProtKB-SubCell"/>
</dbReference>
<dbReference type="Pfam" id="PF00176">
    <property type="entry name" value="SNF2-rel_dom"/>
    <property type="match status" value="1"/>
</dbReference>
<evidence type="ECO:0000313" key="16">
    <source>
        <dbReference type="EMBL" id="PLB55759.1"/>
    </source>
</evidence>
<feature type="compositionally biased region" description="Polar residues" evidence="11">
    <location>
        <begin position="812"/>
        <end position="821"/>
    </location>
</feature>
<feature type="region of interest" description="Disordered" evidence="11">
    <location>
        <begin position="711"/>
        <end position="737"/>
    </location>
</feature>
<evidence type="ECO:0000256" key="11">
    <source>
        <dbReference type="SAM" id="MobiDB-lite"/>
    </source>
</evidence>
<feature type="domain" description="Helicase ATP-binding" evidence="14">
    <location>
        <begin position="1250"/>
        <end position="1440"/>
    </location>
</feature>
<dbReference type="Pfam" id="PF00271">
    <property type="entry name" value="Helicase_C"/>
    <property type="match status" value="1"/>
</dbReference>
<evidence type="ECO:0000256" key="9">
    <source>
        <dbReference type="ARBA" id="ARBA00023136"/>
    </source>
</evidence>
<dbReference type="InterPro" id="IPR014001">
    <property type="entry name" value="Helicase_ATP-bd"/>
</dbReference>
<dbReference type="GO" id="GO:0046854">
    <property type="term" value="P:phosphatidylinositol phosphate biosynthetic process"/>
    <property type="evidence" value="ECO:0007669"/>
    <property type="project" value="TreeGrafter"/>
</dbReference>
<dbReference type="GO" id="GO:0005802">
    <property type="term" value="C:trans-Golgi network"/>
    <property type="evidence" value="ECO:0007669"/>
    <property type="project" value="TreeGrafter"/>
</dbReference>
<accession>A0A2I2GSA9</accession>
<feature type="compositionally biased region" description="Polar residues" evidence="11">
    <location>
        <begin position="52"/>
        <end position="63"/>
    </location>
</feature>
<evidence type="ECO:0000256" key="7">
    <source>
        <dbReference type="ARBA" id="ARBA00022801"/>
    </source>
</evidence>
<dbReference type="PANTHER" id="PTHR12865:SF1">
    <property type="entry name" value="PHOSPHATIDYLINOSITOL 4-KINASE TYPE 2"/>
    <property type="match status" value="1"/>
</dbReference>
<evidence type="ECO:0000259" key="13">
    <source>
        <dbReference type="PROSITE" id="PS50290"/>
    </source>
</evidence>
<gene>
    <name evidence="16" type="ORF">P170DRAFT_443478</name>
</gene>
<evidence type="ECO:0000256" key="1">
    <source>
        <dbReference type="ARBA" id="ARBA00004236"/>
    </source>
</evidence>
<feature type="compositionally biased region" description="Basic and acidic residues" evidence="11">
    <location>
        <begin position="667"/>
        <end position="679"/>
    </location>
</feature>
<keyword evidence="8" id="KW-0067">ATP-binding</keyword>
<proteinExistence type="predicted"/>
<dbReference type="PROSITE" id="PS00916">
    <property type="entry name" value="PI3_4_KINASE_2"/>
    <property type="match status" value="1"/>
</dbReference>
<dbReference type="GO" id="GO:0008270">
    <property type="term" value="F:zinc ion binding"/>
    <property type="evidence" value="ECO:0007669"/>
    <property type="project" value="UniProtKB-KW"/>
</dbReference>
<dbReference type="InterPro" id="IPR001650">
    <property type="entry name" value="Helicase_C-like"/>
</dbReference>
<feature type="domain" description="PI3K/PI4K catalytic" evidence="13">
    <location>
        <begin position="171"/>
        <end position="594"/>
    </location>
</feature>
<dbReference type="PROSITE" id="PS51194">
    <property type="entry name" value="HELICASE_CTER"/>
    <property type="match status" value="1"/>
</dbReference>
<feature type="region of interest" description="Disordered" evidence="11">
    <location>
        <begin position="1"/>
        <end position="84"/>
    </location>
</feature>
<dbReference type="RefSeq" id="XP_024711061.1">
    <property type="nucleotide sequence ID" value="XM_024850551.1"/>
</dbReference>
<sequence length="1889" mass="212373">MPKNRPATSGYARLAQEEEDRTHDVYDYSDDDDLHQSADTISESAPRYAPISSRSQMQASSLASPPEPRRRPSGHYRRGRRNSGVDIKAINARLERWAEEIASKFKINKVKGKTLEEEKLEIYHSVFQAPDGVRPISAETLESDEVEGAQRRARDEFEEVVEGVRIAIEMGVHPRMISQGSSGSYFARNADGKVVGVFKPKDEEPYASRNPKWTKWIHRNLFPCFFGRACLIPNLSYVSEAAAYVLDSRLRTNLVPYTDIVWLSSKSFYYDFWDRRKAWMGKKPLPHKAGSFQVFLKGYKDANLFLRDHPWPDQANTGFRTEDAPKRKKRPWNEACRPSGVHSDDEDDDEEHGPAQAPSPREEARERRFYWTEGLKQSFREELEKLVILDYIMRNTDRGLDNWMIKIDWKTEEVSIVADPPQPNGNQQDDDDHLPPARPISVNSDKPSTASYPYKRHETMVAVSRTGTPLNASEPQASVQIGAIDNSLSWPWKHPDAWRSFPFGWLFLPVSLIGQPFSQRTRDHFLPLLTSTAWWSGTQMALRRVFSQDDDFKESMFARQIAVMKGQAWNVVETLKHPDHGPLELTRRTRVCVWDDLVDVPVAIPLRGPSTEAQRRKVRGYERYDSYDPDNEEMDIGAAMSLGSGPEHDLLGLGSPPNELPNPNRFELSRGRHSRDFDSSRAQNGSPATLNDYGFGRRNLDDFDDDRGLDRSWATLPPRPGKKHQKHSSLSSTNGRGQAHLVFSSDDLEGDLGYAAAEGMEGNQRKVIVERLEAVKSKNPVFTWRCPSPPEDPMFLDDTDSLIDTADRPDSGKSSQSNTGSPVAPAGTASAAQRFLSPQRRRQPSVKPSPRSRSQIQSLESHTPDSAASSPQPSEQAEPDVSYAFTSAQSDDDHDMKRSCDQFEAEADLRHGSLIEDMYGVERRVNPPYKKVKTKEEEQDGLLKKGNFAAAGDSGLGKWMKEDQSTPDTSFPVTPDVVDLTLDAPAAATDDDDLQVTGSNNLSIQRVCYGKVENARVQAIMVPRPTAQTIFGDSDHSWPSMKLGVHRTASQGNIRIDVSDPHGKIFGAVEAKIAAVLVPLLDSPGLKRKDGEMPWQCCSEFYRASINLYGLRKDAELVGNHLGQNNVWLGTPFSVEQGVPVFNPHAEKRRAQPNFLPSVAARGRSGVSYEVRTAEEVNDAVMKMFDQLQSAENLPEMDTPSLLKTPLLRHQKQALWFMTEKEKPRKFGQKEEDNNSLWRIQFNSKGQKCYQEPPQTLGGLLADMMGLGKTLSILSLVVSSLEEARNWAPLPPPTDMIKHIPGIRNSKTTLLVVPLSAVNNWVLQIKDHLKTKAVSYYVFHGSGRTNNVEELSQYDLVITTYSIVLSELSGRGAKRGVSPLTRMNMFRIVLDEAHTIREQTAAQTQAIFKLNSQRKWSVTGTPIQNRLEDLLSVTKFLGLFPYNDRSNFGMHILSRFKTGDATVLASLRVLVDSFTLRRVKDKIDIPARQDRIVSLKFSDKEKQLHDFFRNESNVMMKVIAGEDQTKMKGRMYHHILKAMMILRQISAHGKELLDSTDRERIKGLSVQDAINLEEGGDSDTAEVSDKKAYEMFVLMQESSADACAMCNKRLEEPSSDSGPIDRQTPVAVVLPCYDVLCADCFSGWKHAFDAENKAVLPNIKCQVCEGWIPASYSFITVGGLQDHMVEQAKAKQNRRQSKILGEYEGPHTKTTALIEDLQRTAEESQTLEDKQPPLKSVVFSAWTSHLDLIEIALKDNNITGFVRLDGTMTLAARGKALKEFHSNNKITVLLATIGAGGVGLNLTSASKVYIMEPQYNPAAVAQAVDRVHRIGQTREVTTVQFIMKDSIEEKIFELAKKKQQLADLSMNRGKLDKKEVQEQRMRDYRGLFK</sequence>
<dbReference type="PROSITE" id="PS50089">
    <property type="entry name" value="ZF_RING_2"/>
    <property type="match status" value="1"/>
</dbReference>
<dbReference type="InterPro" id="IPR027417">
    <property type="entry name" value="P-loop_NTPase"/>
</dbReference>
<keyword evidence="4" id="KW-0808">Transferase</keyword>
<feature type="region of interest" description="Disordered" evidence="11">
    <location>
        <begin position="315"/>
        <end position="365"/>
    </location>
</feature>
<keyword evidence="10" id="KW-0863">Zinc-finger</keyword>
<dbReference type="GO" id="GO:0005524">
    <property type="term" value="F:ATP binding"/>
    <property type="evidence" value="ECO:0007669"/>
    <property type="project" value="UniProtKB-KW"/>
</dbReference>
<dbReference type="InterPro" id="IPR000403">
    <property type="entry name" value="PI3/4_kinase_cat_dom"/>
</dbReference>
<dbReference type="GO" id="GO:0016787">
    <property type="term" value="F:hydrolase activity"/>
    <property type="evidence" value="ECO:0007669"/>
    <property type="project" value="UniProtKB-KW"/>
</dbReference>
<evidence type="ECO:0000256" key="3">
    <source>
        <dbReference type="ARBA" id="ARBA00022475"/>
    </source>
</evidence>
<dbReference type="EMBL" id="MSFO01000001">
    <property type="protein sequence ID" value="PLB55759.1"/>
    <property type="molecule type" value="Genomic_DNA"/>
</dbReference>
<dbReference type="SUPFAM" id="SSF52540">
    <property type="entry name" value="P-loop containing nucleoside triphosphate hydrolases"/>
    <property type="match status" value="2"/>
</dbReference>
<evidence type="ECO:0000256" key="4">
    <source>
        <dbReference type="ARBA" id="ARBA00022679"/>
    </source>
</evidence>
<feature type="domain" description="Helicase C-terminal" evidence="15">
    <location>
        <begin position="1713"/>
        <end position="1882"/>
    </location>
</feature>
<dbReference type="STRING" id="1392250.A0A2I2GSA9"/>
<dbReference type="Proteomes" id="UP000234275">
    <property type="component" value="Unassembled WGS sequence"/>
</dbReference>
<dbReference type="GO" id="GO:0007030">
    <property type="term" value="P:Golgi organization"/>
    <property type="evidence" value="ECO:0007669"/>
    <property type="project" value="TreeGrafter"/>
</dbReference>
<evidence type="ECO:0000256" key="8">
    <source>
        <dbReference type="ARBA" id="ARBA00022840"/>
    </source>
</evidence>
<keyword evidence="7" id="KW-0378">Hydrolase</keyword>
<dbReference type="InterPro" id="IPR018936">
    <property type="entry name" value="PI3/4_kinase_CS"/>
</dbReference>
<feature type="region of interest" description="Disordered" evidence="11">
    <location>
        <begin position="417"/>
        <end position="451"/>
    </location>
</feature>
<organism evidence="16 17">
    <name type="scientific">Aspergillus steynii IBT 23096</name>
    <dbReference type="NCBI Taxonomy" id="1392250"/>
    <lineage>
        <taxon>Eukaryota</taxon>
        <taxon>Fungi</taxon>
        <taxon>Dikarya</taxon>
        <taxon>Ascomycota</taxon>
        <taxon>Pezizomycotina</taxon>
        <taxon>Eurotiomycetes</taxon>
        <taxon>Eurotiomycetidae</taxon>
        <taxon>Eurotiales</taxon>
        <taxon>Aspergillaceae</taxon>
        <taxon>Aspergillus</taxon>
        <taxon>Aspergillus subgen. Circumdati</taxon>
    </lineage>
</organism>
<name>A0A2I2GSA9_9EURO</name>
<dbReference type="CDD" id="cd18793">
    <property type="entry name" value="SF2_C_SNF"/>
    <property type="match status" value="1"/>
</dbReference>
<evidence type="ECO:0000259" key="15">
    <source>
        <dbReference type="PROSITE" id="PS51194"/>
    </source>
</evidence>
<evidence type="ECO:0000256" key="10">
    <source>
        <dbReference type="PROSITE-ProRule" id="PRU00175"/>
    </source>
</evidence>
<comment type="caution">
    <text evidence="16">The sequence shown here is derived from an EMBL/GenBank/DDBJ whole genome shotgun (WGS) entry which is preliminary data.</text>
</comment>
<dbReference type="InterPro" id="IPR039756">
    <property type="entry name" value="Lsb6/PI4K2"/>
</dbReference>
<evidence type="ECO:0000256" key="5">
    <source>
        <dbReference type="ARBA" id="ARBA00022741"/>
    </source>
</evidence>
<keyword evidence="6" id="KW-0418">Kinase</keyword>
<feature type="compositionally biased region" description="Polar residues" evidence="11">
    <location>
        <begin position="851"/>
        <end position="861"/>
    </location>
</feature>
<dbReference type="CDD" id="cd18008">
    <property type="entry name" value="DEXDc_SHPRH-like"/>
    <property type="match status" value="1"/>
</dbReference>
<dbReference type="GO" id="GO:0005768">
    <property type="term" value="C:endosome"/>
    <property type="evidence" value="ECO:0007669"/>
    <property type="project" value="TreeGrafter"/>
</dbReference>
<keyword evidence="3" id="KW-1003">Cell membrane</keyword>